<dbReference type="Pfam" id="PF09898">
    <property type="entry name" value="DUF2125"/>
    <property type="match status" value="1"/>
</dbReference>
<comment type="caution">
    <text evidence="2">The sequence shown here is derived from an EMBL/GenBank/DDBJ whole genome shotgun (WGS) entry which is preliminary data.</text>
</comment>
<keyword evidence="1" id="KW-1133">Transmembrane helix</keyword>
<name>A0A942DZX9_9HYPH</name>
<keyword evidence="1" id="KW-0472">Membrane</keyword>
<dbReference type="Proteomes" id="UP000680348">
    <property type="component" value="Unassembled WGS sequence"/>
</dbReference>
<dbReference type="AlphaFoldDB" id="A0A942DZX9"/>
<protein>
    <submittedName>
        <fullName evidence="2">DUF2125 domain-containing protein</fullName>
    </submittedName>
</protein>
<accession>A0A942DZX9</accession>
<organism evidence="2 3">
    <name type="scientific">Pseudaminobacter soli</name>
    <name type="common">ex Zhang et al. 2022</name>
    <dbReference type="NCBI Taxonomy" id="2831468"/>
    <lineage>
        <taxon>Bacteria</taxon>
        <taxon>Pseudomonadati</taxon>
        <taxon>Pseudomonadota</taxon>
        <taxon>Alphaproteobacteria</taxon>
        <taxon>Hyphomicrobiales</taxon>
        <taxon>Phyllobacteriaceae</taxon>
        <taxon>Pseudaminobacter</taxon>
    </lineage>
</organism>
<evidence type="ECO:0000256" key="1">
    <source>
        <dbReference type="SAM" id="Phobius"/>
    </source>
</evidence>
<dbReference type="EMBL" id="JAGWCR010000002">
    <property type="protein sequence ID" value="MBS3648045.1"/>
    <property type="molecule type" value="Genomic_DNA"/>
</dbReference>
<keyword evidence="3" id="KW-1185">Reference proteome</keyword>
<evidence type="ECO:0000313" key="3">
    <source>
        <dbReference type="Proteomes" id="UP000680348"/>
    </source>
</evidence>
<feature type="transmembrane region" description="Helical" evidence="1">
    <location>
        <begin position="20"/>
        <end position="39"/>
    </location>
</feature>
<evidence type="ECO:0000313" key="2">
    <source>
        <dbReference type="EMBL" id="MBS3648045.1"/>
    </source>
</evidence>
<sequence>MRKRDMQEPNNRRASRRILWLGIGVLVAIGLYTAGWFWLANKIESETLPALATLEKQGIKVECTNPVARGYPFRIGLYCDRVTAEQPEAAVTVSAGAFRSAGQIYDPFRIVAELDAPATVSTAAADPLTLDWKRLRASVRLAQPLPERISLEGWGLKASRQDGAHLVSASSFEGHMRPNGADLDLATRFEGLAIDPALVEGRKLPPLAGEADLSLKDGVQFLGKGADDLRGRSGQLREVTLRLGEKGALKLSGPFSVDQDGLIDADLQVAVTDPLELASSLAEVFPEQADKIRQGFAGLAFLGSSPKVPLRIAKGTATLGFIPLGTLPPLM</sequence>
<keyword evidence="1" id="KW-0812">Transmembrane</keyword>
<dbReference type="InterPro" id="IPR018666">
    <property type="entry name" value="DUF2125"/>
</dbReference>
<reference evidence="2" key="1">
    <citation type="submission" date="2021-04" db="EMBL/GenBank/DDBJ databases">
        <title>Pseudaminobacter soli sp. nov., isolated from paddy soil contaminated by heavy metals.</title>
        <authorList>
            <person name="Zhang K."/>
        </authorList>
    </citation>
    <scope>NUCLEOTIDE SEQUENCE</scope>
    <source>
        <strain evidence="2">19-2017</strain>
    </source>
</reference>
<gene>
    <name evidence="2" type="ORF">KEU06_05295</name>
</gene>
<proteinExistence type="predicted"/>